<dbReference type="EMBL" id="ADLO01000079">
    <property type="protein sequence ID" value="KGF54830.1"/>
    <property type="molecule type" value="Genomic_DNA"/>
</dbReference>
<name>A0A096B732_FLAPL</name>
<proteinExistence type="predicted"/>
<dbReference type="Proteomes" id="UP000029585">
    <property type="component" value="Unassembled WGS sequence"/>
</dbReference>
<dbReference type="RefSeq" id="WP_198527993.1">
    <property type="nucleotide sequence ID" value="NZ_KN174163.1"/>
</dbReference>
<evidence type="ECO:0000313" key="2">
    <source>
        <dbReference type="Proteomes" id="UP000029585"/>
    </source>
</evidence>
<accession>A0A096B732</accession>
<gene>
    <name evidence="1" type="ORF">HMPREF9460_02521</name>
</gene>
<dbReference type="PATRIC" id="fig|742738.3.peg.2588"/>
<comment type="caution">
    <text evidence="1">The sequence shown here is derived from an EMBL/GenBank/DDBJ whole genome shotgun (WGS) entry which is preliminary data.</text>
</comment>
<keyword evidence="2" id="KW-1185">Reference proteome</keyword>
<sequence>MSAKKFKREVLLRAPRFAKYQQDFLGAVLRKSEYTIAEAERAVKAFFKDKERD</sequence>
<protein>
    <submittedName>
        <fullName evidence="1">Uncharacterized protein</fullName>
    </submittedName>
</protein>
<reference evidence="1 2" key="1">
    <citation type="submission" date="2011-08" db="EMBL/GenBank/DDBJ databases">
        <title>The Genome Sequence of Clostridium orbiscindens 1_3_50AFAA.</title>
        <authorList>
            <consortium name="The Broad Institute Genome Sequencing Platform"/>
            <person name="Earl A."/>
            <person name="Ward D."/>
            <person name="Feldgarden M."/>
            <person name="Gevers D."/>
            <person name="Daigneault M."/>
            <person name="Strauss J."/>
            <person name="Allen-Vercoe E."/>
            <person name="Young S.K."/>
            <person name="Zeng Q."/>
            <person name="Gargeya S."/>
            <person name="Fitzgerald M."/>
            <person name="Haas B."/>
            <person name="Abouelleil A."/>
            <person name="Alvarado L."/>
            <person name="Arachchi H.M."/>
            <person name="Berlin A."/>
            <person name="Brown A."/>
            <person name="Chapman S.B."/>
            <person name="Chen Z."/>
            <person name="Dunbar C."/>
            <person name="Freedman E."/>
            <person name="Gearin G."/>
            <person name="Gellesch M."/>
            <person name="Goldberg J."/>
            <person name="Griggs A."/>
            <person name="Gujja S."/>
            <person name="Heiman D."/>
            <person name="Howarth C."/>
            <person name="Larson L."/>
            <person name="Lui A."/>
            <person name="MacDonald P.J.P."/>
            <person name="Montmayeur A."/>
            <person name="Murphy C."/>
            <person name="Neiman D."/>
            <person name="Pearson M."/>
            <person name="Priest M."/>
            <person name="Roberts A."/>
            <person name="Saif S."/>
            <person name="Shea T."/>
            <person name="Shenoy N."/>
            <person name="Sisk P."/>
            <person name="Stolte C."/>
            <person name="Sykes S."/>
            <person name="Wortman J."/>
            <person name="Nusbaum C."/>
            <person name="Birren B."/>
        </authorList>
    </citation>
    <scope>NUCLEOTIDE SEQUENCE [LARGE SCALE GENOMIC DNA]</scope>
    <source>
        <strain evidence="1 2">1_3_50AFAA</strain>
    </source>
</reference>
<evidence type="ECO:0000313" key="1">
    <source>
        <dbReference type="EMBL" id="KGF54830.1"/>
    </source>
</evidence>
<dbReference type="HOGENOM" id="CLU_3062706_0_0_9"/>
<organism evidence="1 2">
    <name type="scientific">Flavonifractor plautii 1_3_50AFAA</name>
    <dbReference type="NCBI Taxonomy" id="742738"/>
    <lineage>
        <taxon>Bacteria</taxon>
        <taxon>Bacillati</taxon>
        <taxon>Bacillota</taxon>
        <taxon>Clostridia</taxon>
        <taxon>Eubacteriales</taxon>
        <taxon>Oscillospiraceae</taxon>
        <taxon>Flavonifractor</taxon>
    </lineage>
</organism>
<dbReference type="AlphaFoldDB" id="A0A096B732"/>